<comment type="similarity">
    <text evidence="9">Belongs to the glycosyltransferase 9 family.</text>
</comment>
<evidence type="ECO:0000256" key="8">
    <source>
        <dbReference type="ARBA" id="ARBA00023136"/>
    </source>
</evidence>
<evidence type="ECO:0000313" key="15">
    <source>
        <dbReference type="Proteomes" id="UP000323707"/>
    </source>
</evidence>
<evidence type="ECO:0000256" key="4">
    <source>
        <dbReference type="ARBA" id="ARBA00022519"/>
    </source>
</evidence>
<gene>
    <name evidence="14" type="primary">waaC</name>
    <name evidence="14" type="ORF">F4V45_01825</name>
</gene>
<dbReference type="Proteomes" id="UP000323707">
    <property type="component" value="Unassembled WGS sequence"/>
</dbReference>
<evidence type="ECO:0000256" key="9">
    <source>
        <dbReference type="ARBA" id="ARBA00043995"/>
    </source>
</evidence>
<name>A0A5M9QRQ1_9HELI</name>
<keyword evidence="3" id="KW-1003">Cell membrane</keyword>
<dbReference type="GO" id="GO:0009244">
    <property type="term" value="P:lipopolysaccharide core region biosynthetic process"/>
    <property type="evidence" value="ECO:0007669"/>
    <property type="project" value="InterPro"/>
</dbReference>
<dbReference type="EC" id="2.4.99.23" evidence="10"/>
<evidence type="ECO:0000256" key="13">
    <source>
        <dbReference type="ARBA" id="ARBA00049201"/>
    </source>
</evidence>
<keyword evidence="7" id="KW-0448">Lipopolysaccharide biosynthesis</keyword>
<evidence type="ECO:0000256" key="11">
    <source>
        <dbReference type="ARBA" id="ARBA00044190"/>
    </source>
</evidence>
<evidence type="ECO:0000313" key="14">
    <source>
        <dbReference type="EMBL" id="KAA8711008.1"/>
    </source>
</evidence>
<dbReference type="NCBIfam" id="TIGR02193">
    <property type="entry name" value="heptsyl_trn_I"/>
    <property type="match status" value="1"/>
</dbReference>
<dbReference type="EMBL" id="VXKE01000005">
    <property type="protein sequence ID" value="KAA8711008.1"/>
    <property type="molecule type" value="Genomic_DNA"/>
</dbReference>
<protein>
    <recommendedName>
        <fullName evidence="11">Lipopolysaccharide heptosyltransferase 1</fullName>
        <ecNumber evidence="10">2.4.99.23</ecNumber>
    </recommendedName>
    <alternativeName>
        <fullName evidence="12">ADP-heptose:lipopolysaccharide heptosyltransferase I</fullName>
    </alternativeName>
</protein>
<proteinExistence type="inferred from homology"/>
<evidence type="ECO:0000256" key="5">
    <source>
        <dbReference type="ARBA" id="ARBA00022676"/>
    </source>
</evidence>
<dbReference type="InterPro" id="IPR051199">
    <property type="entry name" value="LPS_LOS_Heptosyltrfase"/>
</dbReference>
<dbReference type="GO" id="GO:0005829">
    <property type="term" value="C:cytosol"/>
    <property type="evidence" value="ECO:0007669"/>
    <property type="project" value="TreeGrafter"/>
</dbReference>
<evidence type="ECO:0000256" key="6">
    <source>
        <dbReference type="ARBA" id="ARBA00022679"/>
    </source>
</evidence>
<evidence type="ECO:0000256" key="1">
    <source>
        <dbReference type="ARBA" id="ARBA00004515"/>
    </source>
</evidence>
<keyword evidence="4" id="KW-0997">Cell inner membrane</keyword>
<dbReference type="SUPFAM" id="SSF53756">
    <property type="entry name" value="UDP-Glycosyltransferase/glycogen phosphorylase"/>
    <property type="match status" value="1"/>
</dbReference>
<dbReference type="AlphaFoldDB" id="A0A5M9QRQ1"/>
<keyword evidence="6 14" id="KW-0808">Transferase</keyword>
<evidence type="ECO:0000256" key="2">
    <source>
        <dbReference type="ARBA" id="ARBA00004713"/>
    </source>
</evidence>
<comment type="subcellular location">
    <subcellularLocation>
        <location evidence="1">Cell inner membrane</location>
        <topology evidence="1">Peripheral membrane protein</topology>
        <orientation evidence="1">Cytoplasmic side</orientation>
    </subcellularLocation>
</comment>
<dbReference type="PANTHER" id="PTHR30160">
    <property type="entry name" value="TETRAACYLDISACCHARIDE 4'-KINASE-RELATED"/>
    <property type="match status" value="1"/>
</dbReference>
<comment type="caution">
    <text evidence="14">The sequence shown here is derived from an EMBL/GenBank/DDBJ whole genome shotgun (WGS) entry which is preliminary data.</text>
</comment>
<evidence type="ECO:0000256" key="3">
    <source>
        <dbReference type="ARBA" id="ARBA00022475"/>
    </source>
</evidence>
<dbReference type="GO" id="GO:0008713">
    <property type="term" value="F:ADP-heptose-lipopolysaccharide heptosyltransferase activity"/>
    <property type="evidence" value="ECO:0007669"/>
    <property type="project" value="TreeGrafter"/>
</dbReference>
<comment type="pathway">
    <text evidence="2">Bacterial outer membrane biogenesis; LPS core biosynthesis.</text>
</comment>
<evidence type="ECO:0000256" key="10">
    <source>
        <dbReference type="ARBA" id="ARBA00044041"/>
    </source>
</evidence>
<evidence type="ECO:0000256" key="12">
    <source>
        <dbReference type="ARBA" id="ARBA00044330"/>
    </source>
</evidence>
<keyword evidence="5" id="KW-0328">Glycosyltransferase</keyword>
<comment type="catalytic activity">
    <reaction evidence="13">
        <text>an alpha-Kdo-(2-&gt;4)-alpha-Kdo-(2-&gt;6)-lipid A + ADP-L-glycero-beta-D-manno-heptose = an L-alpha-D-Hep-(1-&gt;5)-[alpha-Kdo-(2-&gt;4)]-alpha-Kdo-(2-&gt;6)-lipid A + ADP + H(+)</text>
        <dbReference type="Rhea" id="RHEA:74067"/>
        <dbReference type="ChEBI" id="CHEBI:15378"/>
        <dbReference type="ChEBI" id="CHEBI:61506"/>
        <dbReference type="ChEBI" id="CHEBI:176431"/>
        <dbReference type="ChEBI" id="CHEBI:193068"/>
        <dbReference type="ChEBI" id="CHEBI:456216"/>
        <dbReference type="EC" id="2.4.99.23"/>
    </reaction>
</comment>
<dbReference type="Pfam" id="PF01075">
    <property type="entry name" value="Glyco_transf_9"/>
    <property type="match status" value="1"/>
</dbReference>
<dbReference type="InterPro" id="IPR011908">
    <property type="entry name" value="LipoPS_heptosylTferase-I"/>
</dbReference>
<dbReference type="Gene3D" id="3.40.50.2000">
    <property type="entry name" value="Glycogen Phosphorylase B"/>
    <property type="match status" value="2"/>
</dbReference>
<dbReference type="PANTHER" id="PTHR30160:SF19">
    <property type="entry name" value="LIPOPOLYSACCHARIDE HEPTOSYLTRANSFERASE 1"/>
    <property type="match status" value="1"/>
</dbReference>
<organism evidence="14 15">
    <name type="scientific">Helicobacter canis</name>
    <dbReference type="NCBI Taxonomy" id="29419"/>
    <lineage>
        <taxon>Bacteria</taxon>
        <taxon>Pseudomonadati</taxon>
        <taxon>Campylobacterota</taxon>
        <taxon>Epsilonproteobacteria</taxon>
        <taxon>Campylobacterales</taxon>
        <taxon>Helicobacteraceae</taxon>
        <taxon>Helicobacter</taxon>
    </lineage>
</organism>
<dbReference type="InterPro" id="IPR002201">
    <property type="entry name" value="Glyco_trans_9"/>
</dbReference>
<dbReference type="GO" id="GO:0005886">
    <property type="term" value="C:plasma membrane"/>
    <property type="evidence" value="ECO:0007669"/>
    <property type="project" value="UniProtKB-SubCell"/>
</dbReference>
<sequence length="373" mass="41286">MERSVSGSKKSIRIGIVRLSSFGDVVVSASKLADFYRTLQQHYDEVCIEWFVDTRFAGLLEHHHAITTLHALPIKRLKSLRAIRELWQRLRALGSFDVVLDLQGLIKSALVGCALDSREFVGFSFSSARESIASVFYNERVKIAYDSNILARNAAIYQQALKVALSELVIEPRAMQSISQAKTSQAPSGFGWDTKQALSLLESSAQVTLDSSAYRVLFVLEASISQKTYPIEQYAKLALLMQQSSAQKITFCLIYHEHKDRALSLCAMLEASGLSVCVFPPLDFNALKYILSQMHCVIGGDTGATHLAWALASAQVITLLGNPQTSRGKNMRDTKLSRVLLGNPYVLSQSGSFEIASIPPESICRTWLESRAM</sequence>
<accession>A0A5M9QRQ1</accession>
<keyword evidence="8" id="KW-0472">Membrane</keyword>
<reference evidence="14 15" key="1">
    <citation type="submission" date="2019-09" db="EMBL/GenBank/DDBJ databases">
        <title>Draft genome sequence of various Type strains from the CCUG.</title>
        <authorList>
            <person name="Pineiro-Iglesias B."/>
            <person name="Tunovic T."/>
            <person name="Unosson C."/>
            <person name="Inganas E."/>
            <person name="Ohlen M."/>
            <person name="Cardew S."/>
            <person name="Jensie-Markopoulos S."/>
            <person name="Salva-Serra F."/>
            <person name="Jaen-Luchoro D."/>
            <person name="Karlsson R."/>
            <person name="Svensson-Stadler L."/>
            <person name="Chun J."/>
            <person name="Moore E."/>
        </authorList>
    </citation>
    <scope>NUCLEOTIDE SEQUENCE [LARGE SCALE GENOMIC DNA]</scope>
    <source>
        <strain evidence="14 15">CCUG 32756T</strain>
    </source>
</reference>
<evidence type="ECO:0000256" key="7">
    <source>
        <dbReference type="ARBA" id="ARBA00022985"/>
    </source>
</evidence>